<keyword evidence="3" id="KW-1185">Reference proteome</keyword>
<feature type="compositionally biased region" description="Basic and acidic residues" evidence="1">
    <location>
        <begin position="396"/>
        <end position="407"/>
    </location>
</feature>
<dbReference type="Gene3D" id="3.30.200.20">
    <property type="entry name" value="Phosphorylase Kinase, domain 1"/>
    <property type="match status" value="1"/>
</dbReference>
<dbReference type="Gene3D" id="1.10.510.10">
    <property type="entry name" value="Transferase(Phosphotransferase) domain 1"/>
    <property type="match status" value="1"/>
</dbReference>
<dbReference type="OrthoDB" id="4267316at2759"/>
<dbReference type="Proteomes" id="UP000800096">
    <property type="component" value="Unassembled WGS sequence"/>
</dbReference>
<accession>A0A6A5QRZ3</accession>
<feature type="region of interest" description="Disordered" evidence="1">
    <location>
        <begin position="373"/>
        <end position="407"/>
    </location>
</feature>
<protein>
    <submittedName>
        <fullName evidence="2">Uncharacterized protein</fullName>
    </submittedName>
</protein>
<dbReference type="EMBL" id="ML979134">
    <property type="protein sequence ID" value="KAF1917638.1"/>
    <property type="molecule type" value="Genomic_DNA"/>
</dbReference>
<organism evidence="2 3">
    <name type="scientific">Ampelomyces quisqualis</name>
    <name type="common">Powdery mildew agent</name>
    <dbReference type="NCBI Taxonomy" id="50730"/>
    <lineage>
        <taxon>Eukaryota</taxon>
        <taxon>Fungi</taxon>
        <taxon>Dikarya</taxon>
        <taxon>Ascomycota</taxon>
        <taxon>Pezizomycotina</taxon>
        <taxon>Dothideomycetes</taxon>
        <taxon>Pleosporomycetidae</taxon>
        <taxon>Pleosporales</taxon>
        <taxon>Pleosporineae</taxon>
        <taxon>Phaeosphaeriaceae</taxon>
        <taxon>Ampelomyces</taxon>
    </lineage>
</organism>
<evidence type="ECO:0000313" key="3">
    <source>
        <dbReference type="Proteomes" id="UP000800096"/>
    </source>
</evidence>
<dbReference type="SUPFAM" id="SSF56112">
    <property type="entry name" value="Protein kinase-like (PK-like)"/>
    <property type="match status" value="1"/>
</dbReference>
<gene>
    <name evidence="2" type="ORF">BDU57DRAFT_513992</name>
</gene>
<feature type="region of interest" description="Disordered" evidence="1">
    <location>
        <begin position="1"/>
        <end position="30"/>
    </location>
</feature>
<dbReference type="InterPro" id="IPR011009">
    <property type="entry name" value="Kinase-like_dom_sf"/>
</dbReference>
<sequence length="407" mass="46245">MTPNEQKLPTNANTSGFYANPSTESYNSMHSSVHDLDLDVSESEDSDFALNYRPRLPYTKGFKFTVTRHEPPEPYGHGYDTKPPQRHSNWKSMSLVECCLSEPTINGQSSVGHTQTLTITGIIRTGYDRGAQLVEVNNTMVAKIYDPLYYNEFNDFGHRENVVDNAEGDYSREAIAYETLQQSSAARSVTPAYFGTWITEIETVVGKPSVSRKQIREVPLILIERLYGECMSWISPRLLRKRVRSLILKKVLCAEAVIYQAGVNHCDLSPRNIMVLGSNYEGPSVAITDIQLEVRVIDFNIAEVLRHPHYYNKYFDPASLDQWKLHLPSPIVRFHGCLNEFIPGWCSDDEDADKKWLWKHFHKDPRFAPVEYSKQGRPIHRASTIGSESGASIGSGREKTDTISKKY</sequence>
<evidence type="ECO:0000313" key="2">
    <source>
        <dbReference type="EMBL" id="KAF1917638.1"/>
    </source>
</evidence>
<name>A0A6A5QRZ3_AMPQU</name>
<evidence type="ECO:0000256" key="1">
    <source>
        <dbReference type="SAM" id="MobiDB-lite"/>
    </source>
</evidence>
<feature type="compositionally biased region" description="Low complexity" evidence="1">
    <location>
        <begin position="382"/>
        <end position="395"/>
    </location>
</feature>
<dbReference type="AlphaFoldDB" id="A0A6A5QRZ3"/>
<reference evidence="2" key="1">
    <citation type="journal article" date="2020" name="Stud. Mycol.">
        <title>101 Dothideomycetes genomes: a test case for predicting lifestyles and emergence of pathogens.</title>
        <authorList>
            <person name="Haridas S."/>
            <person name="Albert R."/>
            <person name="Binder M."/>
            <person name="Bloem J."/>
            <person name="Labutti K."/>
            <person name="Salamov A."/>
            <person name="Andreopoulos B."/>
            <person name="Baker S."/>
            <person name="Barry K."/>
            <person name="Bills G."/>
            <person name="Bluhm B."/>
            <person name="Cannon C."/>
            <person name="Castanera R."/>
            <person name="Culley D."/>
            <person name="Daum C."/>
            <person name="Ezra D."/>
            <person name="Gonzalez J."/>
            <person name="Henrissat B."/>
            <person name="Kuo A."/>
            <person name="Liang C."/>
            <person name="Lipzen A."/>
            <person name="Lutzoni F."/>
            <person name="Magnuson J."/>
            <person name="Mondo S."/>
            <person name="Nolan M."/>
            <person name="Ohm R."/>
            <person name="Pangilinan J."/>
            <person name="Park H.-J."/>
            <person name="Ramirez L."/>
            <person name="Alfaro M."/>
            <person name="Sun H."/>
            <person name="Tritt A."/>
            <person name="Yoshinaga Y."/>
            <person name="Zwiers L.-H."/>
            <person name="Turgeon B."/>
            <person name="Goodwin S."/>
            <person name="Spatafora J."/>
            <person name="Crous P."/>
            <person name="Grigoriev I."/>
        </authorList>
    </citation>
    <scope>NUCLEOTIDE SEQUENCE</scope>
    <source>
        <strain evidence="2">HMLAC05119</strain>
    </source>
</reference>
<proteinExistence type="predicted"/>